<sequence>MTDEVKTENVEEVKMETRAVKENNQNFWKNISAVSSLIAVVAVVLLVQAKMPSSDVKVLSQDEVSTRIASLVDASTAGAEKYTLTSIEEVNGLYDIKFVLDGADGSVDQELKITKDGELLVMQSALYSEIMAQIEQAKQQEIVIPPIDENTVQIDETK</sequence>
<accession>A0A2M7XFQ1</accession>
<organism evidence="2 3">
    <name type="scientific">Candidatus Uhrbacteria bacterium CG_4_9_14_3_um_filter_41_35</name>
    <dbReference type="NCBI Taxonomy" id="1975034"/>
    <lineage>
        <taxon>Bacteria</taxon>
        <taxon>Candidatus Uhriibacteriota</taxon>
    </lineage>
</organism>
<keyword evidence="1" id="KW-0812">Transmembrane</keyword>
<keyword evidence="1" id="KW-0472">Membrane</keyword>
<keyword evidence="1" id="KW-1133">Transmembrane helix</keyword>
<reference evidence="3" key="1">
    <citation type="submission" date="2017-09" db="EMBL/GenBank/DDBJ databases">
        <title>Depth-based differentiation of microbial function through sediment-hosted aquifers and enrichment of novel symbionts in the deep terrestrial subsurface.</title>
        <authorList>
            <person name="Probst A.J."/>
            <person name="Ladd B."/>
            <person name="Jarett J.K."/>
            <person name="Geller-Mcgrath D.E."/>
            <person name="Sieber C.M.K."/>
            <person name="Emerson J.B."/>
            <person name="Anantharaman K."/>
            <person name="Thomas B.C."/>
            <person name="Malmstrom R."/>
            <person name="Stieglmeier M."/>
            <person name="Klingl A."/>
            <person name="Woyke T."/>
            <person name="Ryan C.M."/>
            <person name="Banfield J.F."/>
        </authorList>
    </citation>
    <scope>NUCLEOTIDE SEQUENCE [LARGE SCALE GENOMIC DNA]</scope>
</reference>
<protein>
    <submittedName>
        <fullName evidence="2">Uncharacterized protein</fullName>
    </submittedName>
</protein>
<gene>
    <name evidence="2" type="ORF">CO173_02990</name>
</gene>
<proteinExistence type="predicted"/>
<feature type="transmembrane region" description="Helical" evidence="1">
    <location>
        <begin position="27"/>
        <end position="47"/>
    </location>
</feature>
<comment type="caution">
    <text evidence="2">The sequence shown here is derived from an EMBL/GenBank/DDBJ whole genome shotgun (WGS) entry which is preliminary data.</text>
</comment>
<dbReference type="AlphaFoldDB" id="A0A2M7XFQ1"/>
<evidence type="ECO:0000313" key="2">
    <source>
        <dbReference type="EMBL" id="PJA46707.1"/>
    </source>
</evidence>
<evidence type="ECO:0000256" key="1">
    <source>
        <dbReference type="SAM" id="Phobius"/>
    </source>
</evidence>
<evidence type="ECO:0000313" key="3">
    <source>
        <dbReference type="Proteomes" id="UP000231263"/>
    </source>
</evidence>
<name>A0A2M7XFQ1_9BACT</name>
<dbReference type="Proteomes" id="UP000231263">
    <property type="component" value="Unassembled WGS sequence"/>
</dbReference>
<dbReference type="EMBL" id="PFWT01000009">
    <property type="protein sequence ID" value="PJA46707.1"/>
    <property type="molecule type" value="Genomic_DNA"/>
</dbReference>